<name>A0ABY6B5I0_9BURK</name>
<organism evidence="1 2">
    <name type="scientific">Roseateles amylovorans</name>
    <dbReference type="NCBI Taxonomy" id="2978473"/>
    <lineage>
        <taxon>Bacteria</taxon>
        <taxon>Pseudomonadati</taxon>
        <taxon>Pseudomonadota</taxon>
        <taxon>Betaproteobacteria</taxon>
        <taxon>Burkholderiales</taxon>
        <taxon>Sphaerotilaceae</taxon>
        <taxon>Roseateles</taxon>
    </lineage>
</organism>
<evidence type="ECO:0000313" key="1">
    <source>
        <dbReference type="EMBL" id="UXH80613.1"/>
    </source>
</evidence>
<proteinExistence type="predicted"/>
<dbReference type="RefSeq" id="WP_261760430.1">
    <property type="nucleotide sequence ID" value="NZ_CP104562.2"/>
</dbReference>
<gene>
    <name evidence="1" type="ORF">N4261_12355</name>
</gene>
<dbReference type="Gene3D" id="3.90.1720.10">
    <property type="entry name" value="endopeptidase domain like (from Nostoc punctiforme)"/>
    <property type="match status" value="1"/>
</dbReference>
<protein>
    <submittedName>
        <fullName evidence="1">Uncharacterized protein</fullName>
    </submittedName>
</protein>
<sequence length="171" mass="18384">MSDALSAPQQDAVDKLKTAAAEAVSKYPASCSHAAWHVIKAFVPDQPYRTANDLVNALDQDRRWKSVPVAELAERASRGELIVGGLKTNPNGHVIVVYPGQPKPAGGYAYTSGGRSQTMRSRGMYARAMSTSLGGWAGAKSNGDKTVWDSWANDAKFAEVKFWRLDTAAGQ</sequence>
<keyword evidence="2" id="KW-1185">Reference proteome</keyword>
<evidence type="ECO:0000313" key="2">
    <source>
        <dbReference type="Proteomes" id="UP001064933"/>
    </source>
</evidence>
<accession>A0ABY6B5I0</accession>
<dbReference type="Proteomes" id="UP001064933">
    <property type="component" value="Chromosome"/>
</dbReference>
<reference evidence="1" key="1">
    <citation type="submission" date="2022-10" db="EMBL/GenBank/DDBJ databases">
        <title>Characterization and whole genome sequencing of a new Roseateles species, isolated from fresh water.</title>
        <authorList>
            <person name="Guliayeva D.Y."/>
            <person name="Akhremchuk A.E."/>
            <person name="Sikolenko M.A."/>
            <person name="Valentovich L.N."/>
            <person name="Sidarenka A.V."/>
        </authorList>
    </citation>
    <scope>NUCLEOTIDE SEQUENCE</scope>
    <source>
        <strain evidence="1">BIM B-1768</strain>
    </source>
</reference>
<dbReference type="EMBL" id="CP104562">
    <property type="protein sequence ID" value="UXH80613.1"/>
    <property type="molecule type" value="Genomic_DNA"/>
</dbReference>